<evidence type="ECO:0000256" key="1">
    <source>
        <dbReference type="ARBA" id="ARBA00006194"/>
    </source>
</evidence>
<dbReference type="GO" id="GO:0003735">
    <property type="term" value="F:structural constituent of ribosome"/>
    <property type="evidence" value="ECO:0007669"/>
    <property type="project" value="InterPro"/>
</dbReference>
<evidence type="ECO:0000256" key="2">
    <source>
        <dbReference type="ARBA" id="ARBA00022980"/>
    </source>
</evidence>
<dbReference type="GO" id="GO:0005840">
    <property type="term" value="C:ribosome"/>
    <property type="evidence" value="ECO:0007669"/>
    <property type="project" value="UniProtKB-KW"/>
</dbReference>
<dbReference type="Gene3D" id="3.30.420.80">
    <property type="entry name" value="Ribosomal protein S11"/>
    <property type="match status" value="1"/>
</dbReference>
<reference evidence="4" key="2">
    <citation type="submission" date="2014-02" db="EMBL/GenBank/DDBJ databases">
        <title>Complete DNA sequence of /Kuraishia capsulata/ illustrates novel genomic features among budding yeasts (/Saccharomycotina/).</title>
        <authorList>
            <person name="Morales L."/>
            <person name="Noel B."/>
            <person name="Porcel B."/>
            <person name="Marcet-Houben M."/>
            <person name="Hullo M-F."/>
            <person name="Sacerdot C."/>
            <person name="Tekaia F."/>
            <person name="Leh-Louis V."/>
            <person name="Despons L."/>
            <person name="Khanna V."/>
            <person name="Aury J-M."/>
            <person name="Barbe V."/>
            <person name="Couloux A."/>
            <person name="Labadie K."/>
            <person name="Pelletier E."/>
            <person name="Souciet J-L."/>
            <person name="Boekhout T."/>
            <person name="Gabaldon T."/>
            <person name="Wincker P."/>
            <person name="Dujon B."/>
        </authorList>
    </citation>
    <scope>NUCLEOTIDE SEQUENCE</scope>
    <source>
        <strain evidence="4">CBS 1993</strain>
    </source>
</reference>
<reference evidence="4" key="1">
    <citation type="submission" date="2013-12" db="EMBL/GenBank/DDBJ databases">
        <authorList>
            <person name="Genoscope - CEA"/>
        </authorList>
    </citation>
    <scope>NUCLEOTIDE SEQUENCE</scope>
    <source>
        <strain evidence="4">CBS 1993</strain>
    </source>
</reference>
<protein>
    <submittedName>
        <fullName evidence="4">Uncharacterized protein</fullName>
    </submittedName>
</protein>
<dbReference type="Proteomes" id="UP000019384">
    <property type="component" value="Unassembled WGS sequence"/>
</dbReference>
<dbReference type="OrthoDB" id="1654884at2759"/>
<name>W6MV74_9ASCO</name>
<accession>W6MV74</accession>
<dbReference type="GO" id="GO:0006412">
    <property type="term" value="P:translation"/>
    <property type="evidence" value="ECO:0007669"/>
    <property type="project" value="InterPro"/>
</dbReference>
<dbReference type="InterPro" id="IPR001971">
    <property type="entry name" value="Ribosomal_uS11"/>
</dbReference>
<dbReference type="PANTHER" id="PTHR11759">
    <property type="entry name" value="40S RIBOSOMAL PROTEIN S14/30S RIBOSOMAL PROTEIN S11"/>
    <property type="match status" value="1"/>
</dbReference>
<dbReference type="HOGENOM" id="CLU_072439_4_0_1"/>
<keyword evidence="3" id="KW-0687">Ribonucleoprotein</keyword>
<comment type="similarity">
    <text evidence="1">Belongs to the universal ribosomal protein uS11 family.</text>
</comment>
<dbReference type="AlphaFoldDB" id="W6MV74"/>
<dbReference type="SUPFAM" id="SSF53137">
    <property type="entry name" value="Translational machinery components"/>
    <property type="match status" value="1"/>
</dbReference>
<keyword evidence="5" id="KW-1185">Reference proteome</keyword>
<evidence type="ECO:0000313" key="5">
    <source>
        <dbReference type="Proteomes" id="UP000019384"/>
    </source>
</evidence>
<sequence>MFSYIRALRPLSLRATYATSAKPLTFSTVLKQAKQQPSMKSATATPASVNTTQGVNEEIVRYIIHAKFSRNNTILTLTGVYRDLNYERRNADQSHNQHVLYHLQLPERVLTSLSTGMLGFRGMHRSEQEAGFQVAAKLFSIMEQKGYLNRPLEVKMTGFGKGDRGFQDALFGKEGFNVKNKIARVSNVTPLKFGGVKGPRPRRV</sequence>
<dbReference type="STRING" id="1382522.W6MV74"/>
<dbReference type="RefSeq" id="XP_022461790.1">
    <property type="nucleotide sequence ID" value="XM_022602630.1"/>
</dbReference>
<gene>
    <name evidence="4" type="ORF">KUCA_T00005800001</name>
</gene>
<dbReference type="GO" id="GO:1990904">
    <property type="term" value="C:ribonucleoprotein complex"/>
    <property type="evidence" value="ECO:0007669"/>
    <property type="project" value="UniProtKB-KW"/>
</dbReference>
<evidence type="ECO:0000256" key="3">
    <source>
        <dbReference type="ARBA" id="ARBA00023274"/>
    </source>
</evidence>
<keyword evidence="2" id="KW-0689">Ribosomal protein</keyword>
<dbReference type="GeneID" id="34523178"/>
<organism evidence="4 5">
    <name type="scientific">Kuraishia capsulata CBS 1993</name>
    <dbReference type="NCBI Taxonomy" id="1382522"/>
    <lineage>
        <taxon>Eukaryota</taxon>
        <taxon>Fungi</taxon>
        <taxon>Dikarya</taxon>
        <taxon>Ascomycota</taxon>
        <taxon>Saccharomycotina</taxon>
        <taxon>Pichiomycetes</taxon>
        <taxon>Pichiales</taxon>
        <taxon>Pichiaceae</taxon>
        <taxon>Kuraishia</taxon>
    </lineage>
</organism>
<proteinExistence type="inferred from homology"/>
<dbReference type="InterPro" id="IPR036967">
    <property type="entry name" value="Ribosomal_uS11_sf"/>
</dbReference>
<dbReference type="HAMAP" id="MF_01310">
    <property type="entry name" value="Ribosomal_uS11"/>
    <property type="match status" value="1"/>
</dbReference>
<dbReference type="EMBL" id="HG793131">
    <property type="protein sequence ID" value="CDK29807.1"/>
    <property type="molecule type" value="Genomic_DNA"/>
</dbReference>
<evidence type="ECO:0000313" key="4">
    <source>
        <dbReference type="EMBL" id="CDK29807.1"/>
    </source>
</evidence>